<dbReference type="InterPro" id="IPR029044">
    <property type="entry name" value="Nucleotide-diphossugar_trans"/>
</dbReference>
<accession>A0ABV8JCR5</accession>
<keyword evidence="2" id="KW-0328">Glycosyltransferase</keyword>
<gene>
    <name evidence="5" type="ORF">ACFO0C_45845</name>
</gene>
<name>A0ABV8JCR5_9ACTN</name>
<dbReference type="PANTHER" id="PTHR43685">
    <property type="entry name" value="GLYCOSYLTRANSFERASE"/>
    <property type="match status" value="1"/>
</dbReference>
<sequence length="282" mass="30049">MPLISVLTPVHADRAEYLAEAGESLAGQELPAGWELEWLVQEDGPESGLAAVARRFPFTRYQANGETLRVNIARNVALSRANGSLVHVLDSDDLLLPGALRTAVEAFDAHPRIHWVTAQAHDLLPDSSRRSFPAPIEPGLIEPGELTRLILDSGKPAAPCAGLTARTGTVRAFGGWVATPRGGDLALVVALAETTPGYLTPEVTWLYRRHPGQITGQAGWSRLQAESTALIRQRIAALRGLGLHVAGEPAPLWRGVVTAVQAGVTSAAADDRCDRTPSPEVL</sequence>
<dbReference type="PANTHER" id="PTHR43685:SF5">
    <property type="entry name" value="GLYCOSYLTRANSFERASE EPSE-RELATED"/>
    <property type="match status" value="1"/>
</dbReference>
<evidence type="ECO:0000256" key="3">
    <source>
        <dbReference type="ARBA" id="ARBA00022679"/>
    </source>
</evidence>
<proteinExistence type="inferred from homology"/>
<evidence type="ECO:0000313" key="6">
    <source>
        <dbReference type="Proteomes" id="UP001595867"/>
    </source>
</evidence>
<evidence type="ECO:0000256" key="2">
    <source>
        <dbReference type="ARBA" id="ARBA00022676"/>
    </source>
</evidence>
<dbReference type="CDD" id="cd00761">
    <property type="entry name" value="Glyco_tranf_GTA_type"/>
    <property type="match status" value="1"/>
</dbReference>
<dbReference type="RefSeq" id="WP_378073180.1">
    <property type="nucleotide sequence ID" value="NZ_JBHSBL010000035.1"/>
</dbReference>
<dbReference type="InterPro" id="IPR001173">
    <property type="entry name" value="Glyco_trans_2-like"/>
</dbReference>
<dbReference type="InterPro" id="IPR050834">
    <property type="entry name" value="Glycosyltransf_2"/>
</dbReference>
<evidence type="ECO:0000259" key="4">
    <source>
        <dbReference type="Pfam" id="PF00535"/>
    </source>
</evidence>
<dbReference type="Gene3D" id="3.90.550.10">
    <property type="entry name" value="Spore Coat Polysaccharide Biosynthesis Protein SpsA, Chain A"/>
    <property type="match status" value="1"/>
</dbReference>
<dbReference type="SUPFAM" id="SSF53448">
    <property type="entry name" value="Nucleotide-diphospho-sugar transferases"/>
    <property type="match status" value="1"/>
</dbReference>
<dbReference type="EMBL" id="JBHSBL010000035">
    <property type="protein sequence ID" value="MFC4072298.1"/>
    <property type="molecule type" value="Genomic_DNA"/>
</dbReference>
<keyword evidence="6" id="KW-1185">Reference proteome</keyword>
<feature type="domain" description="Glycosyltransferase 2-like" evidence="4">
    <location>
        <begin position="5"/>
        <end position="113"/>
    </location>
</feature>
<dbReference type="Proteomes" id="UP001595867">
    <property type="component" value="Unassembled WGS sequence"/>
</dbReference>
<keyword evidence="3" id="KW-0808">Transferase</keyword>
<evidence type="ECO:0000313" key="5">
    <source>
        <dbReference type="EMBL" id="MFC4072298.1"/>
    </source>
</evidence>
<protein>
    <submittedName>
        <fullName evidence="5">Glycosyltransferase family 2 protein</fullName>
    </submittedName>
</protein>
<organism evidence="5 6">
    <name type="scientific">Actinoplanes subglobosus</name>
    <dbReference type="NCBI Taxonomy" id="1547892"/>
    <lineage>
        <taxon>Bacteria</taxon>
        <taxon>Bacillati</taxon>
        <taxon>Actinomycetota</taxon>
        <taxon>Actinomycetes</taxon>
        <taxon>Micromonosporales</taxon>
        <taxon>Micromonosporaceae</taxon>
        <taxon>Actinoplanes</taxon>
    </lineage>
</organism>
<dbReference type="Pfam" id="PF00535">
    <property type="entry name" value="Glycos_transf_2"/>
    <property type="match status" value="1"/>
</dbReference>
<comment type="similarity">
    <text evidence="1">Belongs to the glycosyltransferase 2 family.</text>
</comment>
<reference evidence="6" key="1">
    <citation type="journal article" date="2019" name="Int. J. Syst. Evol. Microbiol.">
        <title>The Global Catalogue of Microorganisms (GCM) 10K type strain sequencing project: providing services to taxonomists for standard genome sequencing and annotation.</title>
        <authorList>
            <consortium name="The Broad Institute Genomics Platform"/>
            <consortium name="The Broad Institute Genome Sequencing Center for Infectious Disease"/>
            <person name="Wu L."/>
            <person name="Ma J."/>
        </authorList>
    </citation>
    <scope>NUCLEOTIDE SEQUENCE [LARGE SCALE GENOMIC DNA]</scope>
    <source>
        <strain evidence="6">TBRC 5832</strain>
    </source>
</reference>
<comment type="caution">
    <text evidence="5">The sequence shown here is derived from an EMBL/GenBank/DDBJ whole genome shotgun (WGS) entry which is preliminary data.</text>
</comment>
<evidence type="ECO:0000256" key="1">
    <source>
        <dbReference type="ARBA" id="ARBA00006739"/>
    </source>
</evidence>